<reference evidence="12 13" key="1">
    <citation type="journal article" date="2017" name="Int. J. Syst. Evol. Microbiol.">
        <title>Marinicauda algicola sp. nov., isolated from a marine red alga Rhodosorus marinus.</title>
        <authorList>
            <person name="Jeong S.E."/>
            <person name="Jeon S.H."/>
            <person name="Chun B.H."/>
            <person name="Kim D.W."/>
            <person name="Jeon C.O."/>
        </authorList>
    </citation>
    <scope>NUCLEOTIDE SEQUENCE [LARGE SCALE GENOMIC DNA]</scope>
    <source>
        <strain evidence="12 13">JCM 31718</strain>
    </source>
</reference>
<feature type="compositionally biased region" description="Basic and acidic residues" evidence="9">
    <location>
        <begin position="142"/>
        <end position="154"/>
    </location>
</feature>
<evidence type="ECO:0000256" key="2">
    <source>
        <dbReference type="ARBA" id="ARBA00011484"/>
    </source>
</evidence>
<dbReference type="PROSITE" id="PS50968">
    <property type="entry name" value="BIOTINYL_LIPOYL"/>
    <property type="match status" value="1"/>
</dbReference>
<dbReference type="Pfam" id="PF00364">
    <property type="entry name" value="Biotin_lipoyl"/>
    <property type="match status" value="1"/>
</dbReference>
<comment type="cofactor">
    <cofactor evidence="8">
        <name>(R)-lipoate</name>
        <dbReference type="ChEBI" id="CHEBI:83088"/>
    </cofactor>
    <text evidence="8">Binds 1 lipoyl cofactor covalently.</text>
</comment>
<keyword evidence="13" id="KW-1185">Reference proteome</keyword>
<dbReference type="Proteomes" id="UP000308054">
    <property type="component" value="Unassembled WGS sequence"/>
</dbReference>
<comment type="subunit">
    <text evidence="2">Forms a 24-polypeptide structural core with octahedral symmetry.</text>
</comment>
<dbReference type="InterPro" id="IPR011053">
    <property type="entry name" value="Single_hybrid_motif"/>
</dbReference>
<feature type="domain" description="Peripheral subunit-binding (PSBD)" evidence="11">
    <location>
        <begin position="170"/>
        <end position="207"/>
    </location>
</feature>
<dbReference type="Pfam" id="PF02817">
    <property type="entry name" value="E3_binding"/>
    <property type="match status" value="1"/>
</dbReference>
<evidence type="ECO:0000256" key="1">
    <source>
        <dbReference type="ARBA" id="ARBA00007317"/>
    </source>
</evidence>
<dbReference type="Gene3D" id="4.10.320.10">
    <property type="entry name" value="E3-binding domain"/>
    <property type="match status" value="1"/>
</dbReference>
<dbReference type="PROSITE" id="PS51826">
    <property type="entry name" value="PSBD"/>
    <property type="match status" value="1"/>
</dbReference>
<dbReference type="Pfam" id="PF00198">
    <property type="entry name" value="2-oxoacid_dh"/>
    <property type="match status" value="1"/>
</dbReference>
<evidence type="ECO:0000259" key="11">
    <source>
        <dbReference type="PROSITE" id="PS51826"/>
    </source>
</evidence>
<dbReference type="FunFam" id="2.40.50.100:FF:000010">
    <property type="entry name" value="Acetyltransferase component of pyruvate dehydrogenase complex"/>
    <property type="match status" value="1"/>
</dbReference>
<keyword evidence="4 8" id="KW-0450">Lipoyl</keyword>
<dbReference type="CDD" id="cd06849">
    <property type="entry name" value="lipoyl_domain"/>
    <property type="match status" value="1"/>
</dbReference>
<accession>A0A4S2GXV8</accession>
<dbReference type="EMBL" id="SRXW01000004">
    <property type="protein sequence ID" value="TGY87893.1"/>
    <property type="molecule type" value="Genomic_DNA"/>
</dbReference>
<dbReference type="SUPFAM" id="SSF51230">
    <property type="entry name" value="Single hybrid motif"/>
    <property type="match status" value="1"/>
</dbReference>
<protein>
    <recommendedName>
        <fullName evidence="8">Acetyltransferase component of pyruvate dehydrogenase complex</fullName>
        <ecNumber evidence="8">2.3.1.12</ecNumber>
    </recommendedName>
</protein>
<dbReference type="InterPro" id="IPR045257">
    <property type="entry name" value="E2/Pdx1"/>
</dbReference>
<dbReference type="SUPFAM" id="SSF47005">
    <property type="entry name" value="Peripheral subunit-binding domain of 2-oxo acid dehydrogenase complex"/>
    <property type="match status" value="1"/>
</dbReference>
<dbReference type="InterPro" id="IPR023213">
    <property type="entry name" value="CAT-like_dom_sf"/>
</dbReference>
<dbReference type="NCBIfam" id="TIGR01349">
    <property type="entry name" value="PDHac_trf_mito"/>
    <property type="match status" value="1"/>
</dbReference>
<feature type="region of interest" description="Disordered" evidence="9">
    <location>
        <begin position="82"/>
        <end position="234"/>
    </location>
</feature>
<dbReference type="InterPro" id="IPR036625">
    <property type="entry name" value="E3-bd_dom_sf"/>
</dbReference>
<comment type="caution">
    <text evidence="12">The sequence shown here is derived from an EMBL/GenBank/DDBJ whole genome shotgun (WGS) entry which is preliminary data.</text>
</comment>
<feature type="compositionally biased region" description="Basic and acidic residues" evidence="9">
    <location>
        <begin position="199"/>
        <end position="231"/>
    </location>
</feature>
<dbReference type="Gene3D" id="2.40.50.100">
    <property type="match status" value="1"/>
</dbReference>
<dbReference type="InterPro" id="IPR000089">
    <property type="entry name" value="Biotin_lipoyl"/>
</dbReference>
<evidence type="ECO:0000256" key="6">
    <source>
        <dbReference type="ARBA" id="ARBA00025211"/>
    </source>
</evidence>
<comment type="function">
    <text evidence="6">The pyruvate dehydrogenase complex catalyzes the overall conversion of pyruvate to acetyl-CoA and CO(2). It contains multiple copies of three enzymatic components: pyruvate dehydrogenase (E1), dihydrolipoamide acetyltransferase (E2) and lipoamide dehydrogenase (E3).</text>
</comment>
<evidence type="ECO:0000313" key="13">
    <source>
        <dbReference type="Proteomes" id="UP000308054"/>
    </source>
</evidence>
<dbReference type="PROSITE" id="PS00189">
    <property type="entry name" value="LIPOYL"/>
    <property type="match status" value="1"/>
</dbReference>
<keyword evidence="12" id="KW-0670">Pyruvate</keyword>
<keyword evidence="5 8" id="KW-0012">Acyltransferase</keyword>
<dbReference type="EC" id="2.3.1.12" evidence="8"/>
<dbReference type="OrthoDB" id="9805770at2"/>
<dbReference type="PANTHER" id="PTHR23151">
    <property type="entry name" value="DIHYDROLIPOAMIDE ACETYL/SUCCINYL-TRANSFERASE-RELATED"/>
    <property type="match status" value="1"/>
</dbReference>
<evidence type="ECO:0000256" key="5">
    <source>
        <dbReference type="ARBA" id="ARBA00023315"/>
    </source>
</evidence>
<sequence>MPIEVLMPALSPTMEEGTLSSWNVKEGDEVKSGDVIAEIETDKATMEVEAVDEGRVGKLLVKEGTEGVKVNQVIALLLEEGEDESALKDWTPGDDKPEAKAPDGDGAKKSGKAEKAEKETSAKQVSGNEEQARPQSGYGRGKPADRPGVREGASDTKAPPAPKKDGERVKASPLARRLAAEADIDLTELEGSGPHGRIVKADVEKAREEGVGKPAKEEKKAAEKPAEKREEISEDEPLKAYGIAAERYEIVKADGIQKVSAKRLTESFRDVPHFPLTVDIEIDALLAFRKKINERAPEGVKVSVNDILIKASGVALKQQPDANASWINDGRVAKHKHADVSVAVAIEGGLITPVIKDADRKGLVEISKEMKDLAERARNRKLKPEEYQGGTFSLSNLGMFGIKSFASILNPPQGMILSVGTGEERPVVKDGALAKATVMTVTLTCDHRVVDGATGAKWLQLFKSLIEDPVTMLM</sequence>
<dbReference type="PANTHER" id="PTHR23151:SF90">
    <property type="entry name" value="DIHYDROLIPOYLLYSINE-RESIDUE ACETYLTRANSFERASE COMPONENT OF PYRUVATE DEHYDROGENASE COMPLEX, MITOCHONDRIAL-RELATED"/>
    <property type="match status" value="1"/>
</dbReference>
<comment type="similarity">
    <text evidence="1 8">Belongs to the 2-oxoacid dehydrogenase family.</text>
</comment>
<evidence type="ECO:0000256" key="9">
    <source>
        <dbReference type="SAM" id="MobiDB-lite"/>
    </source>
</evidence>
<dbReference type="InterPro" id="IPR006257">
    <property type="entry name" value="LAT1"/>
</dbReference>
<feature type="compositionally biased region" description="Basic and acidic residues" evidence="9">
    <location>
        <begin position="85"/>
        <end position="121"/>
    </location>
</feature>
<evidence type="ECO:0000256" key="3">
    <source>
        <dbReference type="ARBA" id="ARBA00022679"/>
    </source>
</evidence>
<dbReference type="GO" id="GO:0045254">
    <property type="term" value="C:pyruvate dehydrogenase complex"/>
    <property type="evidence" value="ECO:0007669"/>
    <property type="project" value="UniProtKB-UniRule"/>
</dbReference>
<dbReference type="Gene3D" id="3.30.559.10">
    <property type="entry name" value="Chloramphenicol acetyltransferase-like domain"/>
    <property type="match status" value="1"/>
</dbReference>
<dbReference type="InterPro" id="IPR001078">
    <property type="entry name" value="2-oxoacid_DH_actylTfrase"/>
</dbReference>
<proteinExistence type="inferred from homology"/>
<gene>
    <name evidence="12" type="ORF">E5163_13330</name>
</gene>
<dbReference type="InterPro" id="IPR004167">
    <property type="entry name" value="PSBD"/>
</dbReference>
<keyword evidence="3 8" id="KW-0808">Transferase</keyword>
<dbReference type="GO" id="GO:0006086">
    <property type="term" value="P:pyruvate decarboxylation to acetyl-CoA"/>
    <property type="evidence" value="ECO:0007669"/>
    <property type="project" value="InterPro"/>
</dbReference>
<dbReference type="RefSeq" id="WP_135996807.1">
    <property type="nucleotide sequence ID" value="NZ_CP071057.1"/>
</dbReference>
<evidence type="ECO:0000256" key="4">
    <source>
        <dbReference type="ARBA" id="ARBA00022823"/>
    </source>
</evidence>
<feature type="domain" description="Lipoyl-binding" evidence="10">
    <location>
        <begin position="2"/>
        <end position="78"/>
    </location>
</feature>
<dbReference type="InterPro" id="IPR003016">
    <property type="entry name" value="2-oxoA_DH_lipoyl-BS"/>
</dbReference>
<comment type="catalytic activity">
    <reaction evidence="7 8">
        <text>N(6)-[(R)-dihydrolipoyl]-L-lysyl-[protein] + acetyl-CoA = N(6)-[(R)-S(8)-acetyldihydrolipoyl]-L-lysyl-[protein] + CoA</text>
        <dbReference type="Rhea" id="RHEA:17017"/>
        <dbReference type="Rhea" id="RHEA-COMP:10475"/>
        <dbReference type="Rhea" id="RHEA-COMP:10478"/>
        <dbReference type="ChEBI" id="CHEBI:57287"/>
        <dbReference type="ChEBI" id="CHEBI:57288"/>
        <dbReference type="ChEBI" id="CHEBI:83100"/>
        <dbReference type="ChEBI" id="CHEBI:83111"/>
        <dbReference type="EC" id="2.3.1.12"/>
    </reaction>
</comment>
<organism evidence="12 13">
    <name type="scientific">Marinicauda algicola</name>
    <dbReference type="NCBI Taxonomy" id="2029849"/>
    <lineage>
        <taxon>Bacteria</taxon>
        <taxon>Pseudomonadati</taxon>
        <taxon>Pseudomonadota</taxon>
        <taxon>Alphaproteobacteria</taxon>
        <taxon>Maricaulales</taxon>
        <taxon>Maricaulaceae</taxon>
        <taxon>Marinicauda</taxon>
    </lineage>
</organism>
<name>A0A4S2GXV8_9PROT</name>
<dbReference type="AlphaFoldDB" id="A0A4S2GXV8"/>
<dbReference type="SUPFAM" id="SSF52777">
    <property type="entry name" value="CoA-dependent acyltransferases"/>
    <property type="match status" value="1"/>
</dbReference>
<evidence type="ECO:0000259" key="10">
    <source>
        <dbReference type="PROSITE" id="PS50968"/>
    </source>
</evidence>
<evidence type="ECO:0000256" key="7">
    <source>
        <dbReference type="ARBA" id="ARBA00048370"/>
    </source>
</evidence>
<evidence type="ECO:0000256" key="8">
    <source>
        <dbReference type="RuleBase" id="RU361137"/>
    </source>
</evidence>
<dbReference type="GO" id="GO:0004742">
    <property type="term" value="F:dihydrolipoyllysine-residue acetyltransferase activity"/>
    <property type="evidence" value="ECO:0007669"/>
    <property type="project" value="UniProtKB-UniRule"/>
</dbReference>
<evidence type="ECO:0000313" key="12">
    <source>
        <dbReference type="EMBL" id="TGY87893.1"/>
    </source>
</evidence>